<dbReference type="Gene3D" id="2.60.40.1940">
    <property type="match status" value="1"/>
</dbReference>
<dbReference type="OrthoDB" id="6359008at2759"/>
<evidence type="ECO:0000256" key="1">
    <source>
        <dbReference type="ARBA" id="ARBA00022729"/>
    </source>
</evidence>
<protein>
    <recommendedName>
        <fullName evidence="4">Macroglobulin domain-containing protein</fullName>
    </recommendedName>
</protein>
<dbReference type="Gene3D" id="2.60.40.1930">
    <property type="match status" value="1"/>
</dbReference>
<dbReference type="InterPro" id="IPR041555">
    <property type="entry name" value="MG3"/>
</dbReference>
<evidence type="ECO:0000313" key="6">
    <source>
        <dbReference type="Proteomes" id="UP000008068"/>
    </source>
</evidence>
<keyword evidence="1 3" id="KW-0732">Signal</keyword>
<dbReference type="PANTHER" id="PTHR11412">
    <property type="entry name" value="MACROGLOBULIN / COMPLEMENT"/>
    <property type="match status" value="1"/>
</dbReference>
<evidence type="ECO:0000259" key="4">
    <source>
        <dbReference type="Pfam" id="PF17791"/>
    </source>
</evidence>
<evidence type="ECO:0000256" key="3">
    <source>
        <dbReference type="SAM" id="SignalP"/>
    </source>
</evidence>
<sequence>MRLSIFILLTCILCEVFTTSPVIVLPPFLKLHEQNVITIVNEKPVKSVIQVDHGGEKTNKEIHGDVQTISFQTSSSQPVAHIMIKVDGKLELNQEVPVRPDVFNVHIHIDKTIYRKSKTVNVRILPLTHSGTIYRGGSQHFPSGIQFFSRFLCNLINFQNGKGFVESSTLRTRRVDETSSMISEQLEIPSHTFFGDWMVKVQPVELGVKSIDDMLVFEKIFQVQDYDLPNYRLNGFLLDSTNLDETKVTIEAKYFHGKPVNGSVHVYCREVGSSSQDRSHLTHLKTGEVRILNYSLLL</sequence>
<accession>G0MI18</accession>
<dbReference type="HOGENOM" id="CLU_1020256_0_0_1"/>
<dbReference type="STRING" id="135651.G0MI18"/>
<dbReference type="InterPro" id="IPR050473">
    <property type="entry name" value="A2M/Complement_sys"/>
</dbReference>
<name>G0MI18_CAEBE</name>
<dbReference type="PANTHER" id="PTHR11412:SF136">
    <property type="entry name" value="CD109 ANTIGEN"/>
    <property type="match status" value="1"/>
</dbReference>
<dbReference type="Pfam" id="PF17791">
    <property type="entry name" value="MG3"/>
    <property type="match status" value="1"/>
</dbReference>
<proteinExistence type="predicted"/>
<keyword evidence="2" id="KW-0882">Thioester bond</keyword>
<feature type="signal peptide" evidence="3">
    <location>
        <begin position="1"/>
        <end position="18"/>
    </location>
</feature>
<evidence type="ECO:0000256" key="2">
    <source>
        <dbReference type="ARBA" id="ARBA00022966"/>
    </source>
</evidence>
<reference evidence="6" key="1">
    <citation type="submission" date="2011-07" db="EMBL/GenBank/DDBJ databases">
        <authorList>
            <consortium name="Caenorhabditis brenneri Sequencing and Analysis Consortium"/>
            <person name="Wilson R.K."/>
        </authorList>
    </citation>
    <scope>NUCLEOTIDE SEQUENCE [LARGE SCALE GENOMIC DNA]</scope>
    <source>
        <strain evidence="6">PB2801</strain>
    </source>
</reference>
<dbReference type="InParanoid" id="G0MI18"/>
<organism evidence="6">
    <name type="scientific">Caenorhabditis brenneri</name>
    <name type="common">Nematode worm</name>
    <dbReference type="NCBI Taxonomy" id="135651"/>
    <lineage>
        <taxon>Eukaryota</taxon>
        <taxon>Metazoa</taxon>
        <taxon>Ecdysozoa</taxon>
        <taxon>Nematoda</taxon>
        <taxon>Chromadorea</taxon>
        <taxon>Rhabditida</taxon>
        <taxon>Rhabditina</taxon>
        <taxon>Rhabditomorpha</taxon>
        <taxon>Rhabditoidea</taxon>
        <taxon>Rhabditidae</taxon>
        <taxon>Peloderinae</taxon>
        <taxon>Caenorhabditis</taxon>
    </lineage>
</organism>
<keyword evidence="6" id="KW-1185">Reference proteome</keyword>
<dbReference type="Proteomes" id="UP000008068">
    <property type="component" value="Unassembled WGS sequence"/>
</dbReference>
<gene>
    <name evidence="5" type="ORF">CAEBREN_10191</name>
</gene>
<evidence type="ECO:0000313" key="5">
    <source>
        <dbReference type="EMBL" id="EGT59568.1"/>
    </source>
</evidence>
<dbReference type="eggNOG" id="KOG1366">
    <property type="taxonomic scope" value="Eukaryota"/>
</dbReference>
<feature type="chain" id="PRO_5003403947" description="Macroglobulin domain-containing protein" evidence="3">
    <location>
        <begin position="19"/>
        <end position="298"/>
    </location>
</feature>
<feature type="domain" description="Macroglobulin" evidence="4">
    <location>
        <begin position="244"/>
        <end position="278"/>
    </location>
</feature>
<dbReference type="EMBL" id="GL379795">
    <property type="protein sequence ID" value="EGT59568.1"/>
    <property type="molecule type" value="Genomic_DNA"/>
</dbReference>
<dbReference type="AlphaFoldDB" id="G0MI18"/>